<reference evidence="2 3" key="1">
    <citation type="submission" date="2023-09" db="EMBL/GenBank/DDBJ databases">
        <title>Complete-Gapless Cercospora beticola genome.</title>
        <authorList>
            <person name="Wyatt N.A."/>
            <person name="Spanner R.E."/>
            <person name="Bolton M.D."/>
        </authorList>
    </citation>
    <scope>NUCLEOTIDE SEQUENCE [LARGE SCALE GENOMIC DNA]</scope>
    <source>
        <strain evidence="2">Cb09-40</strain>
    </source>
</reference>
<dbReference type="Proteomes" id="UP001302367">
    <property type="component" value="Chromosome 1"/>
</dbReference>
<feature type="compositionally biased region" description="Polar residues" evidence="1">
    <location>
        <begin position="16"/>
        <end position="34"/>
    </location>
</feature>
<dbReference type="EMBL" id="CP134184">
    <property type="protein sequence ID" value="WPA97286.1"/>
    <property type="molecule type" value="Genomic_DNA"/>
</dbReference>
<evidence type="ECO:0000256" key="1">
    <source>
        <dbReference type="SAM" id="MobiDB-lite"/>
    </source>
</evidence>
<sequence>MGRQERKAECYYQSEGGPSSAYSTVGSNSEGSPTTKKRTVVLHQASGTVSSDEKRPPPASHRK</sequence>
<keyword evidence="3" id="KW-1185">Reference proteome</keyword>
<name>A0ABZ0NCM7_CERBT</name>
<evidence type="ECO:0008006" key="4">
    <source>
        <dbReference type="Google" id="ProtNLM"/>
    </source>
</evidence>
<dbReference type="RefSeq" id="XP_023460228.2">
    <property type="nucleotide sequence ID" value="XM_023594492.2"/>
</dbReference>
<evidence type="ECO:0000313" key="2">
    <source>
        <dbReference type="EMBL" id="WPA97286.1"/>
    </source>
</evidence>
<proteinExistence type="predicted"/>
<accession>A0ABZ0NCM7</accession>
<feature type="region of interest" description="Disordered" evidence="1">
    <location>
        <begin position="1"/>
        <end position="63"/>
    </location>
</feature>
<organism evidence="2 3">
    <name type="scientific">Cercospora beticola</name>
    <name type="common">Sugarbeet leaf spot fungus</name>
    <dbReference type="NCBI Taxonomy" id="122368"/>
    <lineage>
        <taxon>Eukaryota</taxon>
        <taxon>Fungi</taxon>
        <taxon>Dikarya</taxon>
        <taxon>Ascomycota</taxon>
        <taxon>Pezizomycotina</taxon>
        <taxon>Dothideomycetes</taxon>
        <taxon>Dothideomycetidae</taxon>
        <taxon>Mycosphaerellales</taxon>
        <taxon>Mycosphaerellaceae</taxon>
        <taxon>Cercospora</taxon>
    </lineage>
</organism>
<dbReference type="GeneID" id="35425642"/>
<evidence type="ECO:0000313" key="3">
    <source>
        <dbReference type="Proteomes" id="UP001302367"/>
    </source>
</evidence>
<gene>
    <name evidence="2" type="ORF">RHO25_001895</name>
</gene>
<protein>
    <recommendedName>
        <fullName evidence="4">Hypervirulence associated protein TUDOR domain-containing protein</fullName>
    </recommendedName>
</protein>